<sequence length="68" mass="7754">TRSLQLSIILITVRPRWECSIELSIPFGICIVHGEESDRFTGESKPIRLCHDFRRGSTLKGCSELDHL</sequence>
<comment type="caution">
    <text evidence="1">The sequence shown here is derived from an EMBL/GenBank/DDBJ whole genome shotgun (WGS) entry which is preliminary data.</text>
</comment>
<organism evidence="1 2">
    <name type="scientific">Pristionchus entomophagus</name>
    <dbReference type="NCBI Taxonomy" id="358040"/>
    <lineage>
        <taxon>Eukaryota</taxon>
        <taxon>Metazoa</taxon>
        <taxon>Ecdysozoa</taxon>
        <taxon>Nematoda</taxon>
        <taxon>Chromadorea</taxon>
        <taxon>Rhabditida</taxon>
        <taxon>Rhabditina</taxon>
        <taxon>Diplogasteromorpha</taxon>
        <taxon>Diplogasteroidea</taxon>
        <taxon>Neodiplogasteridae</taxon>
        <taxon>Pristionchus</taxon>
    </lineage>
</organism>
<dbReference type="AlphaFoldDB" id="A0AAV5UIB9"/>
<name>A0AAV5UIB9_9BILA</name>
<dbReference type="EMBL" id="BTSX01000006">
    <property type="protein sequence ID" value="GMT06712.1"/>
    <property type="molecule type" value="Genomic_DNA"/>
</dbReference>
<evidence type="ECO:0000313" key="1">
    <source>
        <dbReference type="EMBL" id="GMT06712.1"/>
    </source>
</evidence>
<gene>
    <name evidence="1" type="ORF">PENTCL1PPCAC_28886</name>
</gene>
<accession>A0AAV5UIB9</accession>
<evidence type="ECO:0000313" key="2">
    <source>
        <dbReference type="Proteomes" id="UP001432027"/>
    </source>
</evidence>
<feature type="non-terminal residue" evidence="1">
    <location>
        <position position="1"/>
    </location>
</feature>
<proteinExistence type="predicted"/>
<dbReference type="Proteomes" id="UP001432027">
    <property type="component" value="Unassembled WGS sequence"/>
</dbReference>
<feature type="non-terminal residue" evidence="1">
    <location>
        <position position="68"/>
    </location>
</feature>
<keyword evidence="2" id="KW-1185">Reference proteome</keyword>
<reference evidence="1" key="1">
    <citation type="submission" date="2023-10" db="EMBL/GenBank/DDBJ databases">
        <title>Genome assembly of Pristionchus species.</title>
        <authorList>
            <person name="Yoshida K."/>
            <person name="Sommer R.J."/>
        </authorList>
    </citation>
    <scope>NUCLEOTIDE SEQUENCE</scope>
    <source>
        <strain evidence="1">RS0144</strain>
    </source>
</reference>
<protein>
    <submittedName>
        <fullName evidence="1">Uncharacterized protein</fullName>
    </submittedName>
</protein>